<dbReference type="PANTHER" id="PTHR10272:SF0">
    <property type="entry name" value="PLATELET-ACTIVATING FACTOR ACETYLHYDROLASE"/>
    <property type="match status" value="1"/>
</dbReference>
<keyword evidence="4" id="KW-0732">Signal</keyword>
<dbReference type="InterPro" id="IPR029058">
    <property type="entry name" value="AB_hydrolase_fold"/>
</dbReference>
<keyword evidence="6" id="KW-1185">Reference proteome</keyword>
<dbReference type="GO" id="GO:0003847">
    <property type="term" value="F:1-alkyl-2-acetylglycerophosphocholine esterase activity"/>
    <property type="evidence" value="ECO:0007669"/>
    <property type="project" value="TreeGrafter"/>
</dbReference>
<protein>
    <submittedName>
        <fullName evidence="5">Platelet-activating factor acetylhydrolase isoform II</fullName>
    </submittedName>
</protein>
<dbReference type="OrthoDB" id="569821at2"/>
<comment type="caution">
    <text evidence="5">The sequence shown here is derived from an EMBL/GenBank/DDBJ whole genome shotgun (WGS) entry which is preliminary data.</text>
</comment>
<dbReference type="PANTHER" id="PTHR10272">
    <property type="entry name" value="PLATELET-ACTIVATING FACTOR ACETYLHYDROLASE"/>
    <property type="match status" value="1"/>
</dbReference>
<dbReference type="AlphaFoldDB" id="A0A561S9K2"/>
<reference evidence="5 6" key="1">
    <citation type="submission" date="2019-06" db="EMBL/GenBank/DDBJ databases">
        <title>Sequencing the genomes of 1000 actinobacteria strains.</title>
        <authorList>
            <person name="Klenk H.-P."/>
        </authorList>
    </citation>
    <scope>NUCLEOTIDE SEQUENCE [LARGE SCALE GENOMIC DNA]</scope>
    <source>
        <strain evidence="5 6">DSM 44826</strain>
    </source>
</reference>
<organism evidence="5 6">
    <name type="scientific">Kitasatospora viridis</name>
    <dbReference type="NCBI Taxonomy" id="281105"/>
    <lineage>
        <taxon>Bacteria</taxon>
        <taxon>Bacillati</taxon>
        <taxon>Actinomycetota</taxon>
        <taxon>Actinomycetes</taxon>
        <taxon>Kitasatosporales</taxon>
        <taxon>Streptomycetaceae</taxon>
        <taxon>Kitasatospora</taxon>
    </lineage>
</organism>
<feature type="chain" id="PRO_5021985883" evidence="4">
    <location>
        <begin position="30"/>
        <end position="395"/>
    </location>
</feature>
<evidence type="ECO:0000256" key="2">
    <source>
        <dbReference type="ARBA" id="ARBA00022963"/>
    </source>
</evidence>
<keyword evidence="1 5" id="KW-0378">Hydrolase</keyword>
<dbReference type="SUPFAM" id="SSF53474">
    <property type="entry name" value="alpha/beta-Hydrolases"/>
    <property type="match status" value="1"/>
</dbReference>
<evidence type="ECO:0000256" key="4">
    <source>
        <dbReference type="SAM" id="SignalP"/>
    </source>
</evidence>
<dbReference type="Proteomes" id="UP000317940">
    <property type="component" value="Unassembled WGS sequence"/>
</dbReference>
<dbReference type="GO" id="GO:0016042">
    <property type="term" value="P:lipid catabolic process"/>
    <property type="evidence" value="ECO:0007669"/>
    <property type="project" value="UniProtKB-KW"/>
</dbReference>
<evidence type="ECO:0000256" key="1">
    <source>
        <dbReference type="ARBA" id="ARBA00022801"/>
    </source>
</evidence>
<gene>
    <name evidence="5" type="ORF">FHX73_19176</name>
</gene>
<sequence length="395" mass="41579">MNGIRRTVAAAGLLLALPLSIATSSTAFAAAPAAPAATSAATAAGTAGAHAVLPRPTGPYAVGRDVLHLVDQDRPDPWVPSAGPRQLMVSMYYPAKPDTGGPAPYMTPEAARLLLDAKLPGNSIPTDALAGVGDWSRTDARPQPGRFPLVLLSPGFTMPRASLTSLAEDLASRGYVVALVDHTYENTGTTFPDGQTLTCAICDAPPPVGLPGIETSRATDLSFVVDQLTAHPHPAWQYSRMIDEQRIGVAGQSLGGATAVPALATDARIRAGVNLDGTMFYPVPADGLGGKPFLMINHPLPGGAEDPTWTDAWAKLDGWKRWLTFAGSDHETFTDDQLLLNDFGYPNPPGNTLPAERGIQLTREYVAAFFDLQLKGIPQPLLDGPTAQNPEVAFH</sequence>
<evidence type="ECO:0000313" key="5">
    <source>
        <dbReference type="EMBL" id="TWF71546.1"/>
    </source>
</evidence>
<accession>A0A561S9K2</accession>
<evidence type="ECO:0000256" key="3">
    <source>
        <dbReference type="ARBA" id="ARBA00023098"/>
    </source>
</evidence>
<feature type="signal peptide" evidence="4">
    <location>
        <begin position="1"/>
        <end position="29"/>
    </location>
</feature>
<dbReference type="RefSeq" id="WP_145911748.1">
    <property type="nucleotide sequence ID" value="NZ_BAAAMZ010000023.1"/>
</dbReference>
<name>A0A561S9K2_9ACTN</name>
<keyword evidence="2" id="KW-0442">Lipid degradation</keyword>
<dbReference type="Gene3D" id="3.40.50.1820">
    <property type="entry name" value="alpha/beta hydrolase"/>
    <property type="match status" value="1"/>
</dbReference>
<proteinExistence type="predicted"/>
<keyword evidence="3" id="KW-0443">Lipid metabolism</keyword>
<evidence type="ECO:0000313" key="6">
    <source>
        <dbReference type="Proteomes" id="UP000317940"/>
    </source>
</evidence>
<dbReference type="Pfam" id="PF03403">
    <property type="entry name" value="PAF-AH_p_II"/>
    <property type="match status" value="2"/>
</dbReference>
<dbReference type="EMBL" id="VIWT01000009">
    <property type="protein sequence ID" value="TWF71546.1"/>
    <property type="molecule type" value="Genomic_DNA"/>
</dbReference>